<organism evidence="2 3">
    <name type="scientific">Hirundo rustica rustica</name>
    <dbReference type="NCBI Taxonomy" id="333673"/>
    <lineage>
        <taxon>Eukaryota</taxon>
        <taxon>Metazoa</taxon>
        <taxon>Chordata</taxon>
        <taxon>Craniata</taxon>
        <taxon>Vertebrata</taxon>
        <taxon>Euteleostomi</taxon>
        <taxon>Archelosauria</taxon>
        <taxon>Archosauria</taxon>
        <taxon>Dinosauria</taxon>
        <taxon>Saurischia</taxon>
        <taxon>Theropoda</taxon>
        <taxon>Coelurosauria</taxon>
        <taxon>Aves</taxon>
        <taxon>Neognathae</taxon>
        <taxon>Neoaves</taxon>
        <taxon>Telluraves</taxon>
        <taxon>Australaves</taxon>
        <taxon>Passeriformes</taxon>
        <taxon>Sylvioidea</taxon>
        <taxon>Hirundinidae</taxon>
        <taxon>Hirundo</taxon>
    </lineage>
</organism>
<evidence type="ECO:0000256" key="1">
    <source>
        <dbReference type="SAM" id="MobiDB-lite"/>
    </source>
</evidence>
<evidence type="ECO:0000313" key="3">
    <source>
        <dbReference type="Proteomes" id="UP000269221"/>
    </source>
</evidence>
<dbReference type="Proteomes" id="UP000269221">
    <property type="component" value="Unassembled WGS sequence"/>
</dbReference>
<reference evidence="2 3" key="1">
    <citation type="submission" date="2018-07" db="EMBL/GenBank/DDBJ databases">
        <title>A high quality draft genome assembly of the barn swallow (H. rustica rustica).</title>
        <authorList>
            <person name="Formenti G."/>
            <person name="Chiara M."/>
            <person name="Poveda L."/>
            <person name="Francoijs K.-J."/>
            <person name="Bonisoli-Alquati A."/>
            <person name="Canova L."/>
            <person name="Gianfranceschi L."/>
            <person name="Horner D.S."/>
            <person name="Saino N."/>
        </authorList>
    </citation>
    <scope>NUCLEOTIDE SEQUENCE [LARGE SCALE GENOMIC DNA]</scope>
    <source>
        <strain evidence="2">Chelidonia</strain>
        <tissue evidence="2">Blood</tissue>
    </source>
</reference>
<evidence type="ECO:0000313" key="2">
    <source>
        <dbReference type="EMBL" id="RMC12611.1"/>
    </source>
</evidence>
<accession>A0A3M0KIZ2</accession>
<dbReference type="OrthoDB" id="276744at2759"/>
<keyword evidence="3" id="KW-1185">Reference proteome</keyword>
<protein>
    <submittedName>
        <fullName evidence="2">Uncharacterized protein</fullName>
    </submittedName>
</protein>
<sequence>MESLLYRLPRSIPGGILTLRDSSKCQLEKQAHGNFLWFSKSKYKVLYLGWGTPGIQQAGDGQMESSPGEKDLGGQVGEAGHGPAMGTHSPESQTCPRLHPKHRGQQGKGGDSAPLLCSGETPPGVLHPALGSQHRKDMDLLD</sequence>
<gene>
    <name evidence="2" type="ORF">DUI87_10133</name>
</gene>
<proteinExistence type="predicted"/>
<feature type="region of interest" description="Disordered" evidence="1">
    <location>
        <begin position="56"/>
        <end position="142"/>
    </location>
</feature>
<comment type="caution">
    <text evidence="2">The sequence shown here is derived from an EMBL/GenBank/DDBJ whole genome shotgun (WGS) entry which is preliminary data.</text>
</comment>
<dbReference type="AlphaFoldDB" id="A0A3M0KIZ2"/>
<name>A0A3M0KIZ2_HIRRU</name>
<dbReference type="EMBL" id="QRBI01000106">
    <property type="protein sequence ID" value="RMC12611.1"/>
    <property type="molecule type" value="Genomic_DNA"/>
</dbReference>